<reference evidence="2" key="1">
    <citation type="submission" date="2020-10" db="EMBL/GenBank/DDBJ databases">
        <title>Taxonomic study of unclassified bacteria belonging to the class Ktedonobacteria.</title>
        <authorList>
            <person name="Yabe S."/>
            <person name="Wang C.M."/>
            <person name="Zheng Y."/>
            <person name="Sakai Y."/>
            <person name="Cavaletti L."/>
            <person name="Monciardini P."/>
            <person name="Donadio S."/>
        </authorList>
    </citation>
    <scope>NUCLEOTIDE SEQUENCE</scope>
    <source>
        <strain evidence="2">ID150040</strain>
    </source>
</reference>
<dbReference type="SUPFAM" id="SSF54427">
    <property type="entry name" value="NTF2-like"/>
    <property type="match status" value="1"/>
</dbReference>
<feature type="domain" description="SnoaL-like" evidence="1">
    <location>
        <begin position="10"/>
        <end position="137"/>
    </location>
</feature>
<sequence>MNGKEHLWFDRLEITELLNQFFRALDEKSFDETTMSRIFTTDAKAVRPNGEARVGPRSIGESQRQSFVRFRATQHLVSGHVTTINGDDAEVRANLVAMHLWADGNGDPNALESYFLAGSVVQAKAEKTSSGWRISELVVRNTWRTGSGFASILNTAR</sequence>
<dbReference type="AlphaFoldDB" id="A0A8J3I7M9"/>
<dbReference type="Proteomes" id="UP000597444">
    <property type="component" value="Unassembled WGS sequence"/>
</dbReference>
<keyword evidence="3" id="KW-1185">Reference proteome</keyword>
<name>A0A8J3I7M9_9CHLR</name>
<dbReference type="InterPro" id="IPR037401">
    <property type="entry name" value="SnoaL-like"/>
</dbReference>
<organism evidence="2 3">
    <name type="scientific">Reticulibacter mediterranei</name>
    <dbReference type="NCBI Taxonomy" id="2778369"/>
    <lineage>
        <taxon>Bacteria</taxon>
        <taxon>Bacillati</taxon>
        <taxon>Chloroflexota</taxon>
        <taxon>Ktedonobacteria</taxon>
        <taxon>Ktedonobacterales</taxon>
        <taxon>Reticulibacteraceae</taxon>
        <taxon>Reticulibacter</taxon>
    </lineage>
</organism>
<gene>
    <name evidence="2" type="ORF">KSF_003770</name>
</gene>
<protein>
    <recommendedName>
        <fullName evidence="1">SnoaL-like domain-containing protein</fullName>
    </recommendedName>
</protein>
<accession>A0A8J3I7M9</accession>
<evidence type="ECO:0000313" key="3">
    <source>
        <dbReference type="Proteomes" id="UP000597444"/>
    </source>
</evidence>
<dbReference type="EMBL" id="BNJK01000001">
    <property type="protein sequence ID" value="GHO90329.1"/>
    <property type="molecule type" value="Genomic_DNA"/>
</dbReference>
<comment type="caution">
    <text evidence="2">The sequence shown here is derived from an EMBL/GenBank/DDBJ whole genome shotgun (WGS) entry which is preliminary data.</text>
</comment>
<dbReference type="InterPro" id="IPR032710">
    <property type="entry name" value="NTF2-like_dom_sf"/>
</dbReference>
<proteinExistence type="predicted"/>
<evidence type="ECO:0000259" key="1">
    <source>
        <dbReference type="Pfam" id="PF13577"/>
    </source>
</evidence>
<dbReference type="Pfam" id="PF13577">
    <property type="entry name" value="SnoaL_4"/>
    <property type="match status" value="1"/>
</dbReference>
<evidence type="ECO:0000313" key="2">
    <source>
        <dbReference type="EMBL" id="GHO90329.1"/>
    </source>
</evidence>
<dbReference type="RefSeq" id="WP_220201298.1">
    <property type="nucleotide sequence ID" value="NZ_BNJK01000001.1"/>
</dbReference>
<dbReference type="Gene3D" id="3.10.450.50">
    <property type="match status" value="1"/>
</dbReference>